<sequence>METIDIVRDRTAASVIEVRGLARTFMTKTGPVEAVEDVDFAVRDGEILGLLGPNGAGKTTTLRMISTLIRPTAGAATIAGADLRTEPRTVRSRIGYVAQGGMTGEDARVIDELILQARLFGLSKAQAERNAAELIDALDLAGLGGRKCGELSGGQRRRVDIALGLVHGPRLIYLDEPTTGLDPQSRANLWEHIRRLRARGTTIVLTTHYLDEADALCDRLLVMDHGIVVAEGTPDELKRRISGDVVSLEIDDAHAEFAVAVAREVLEVRSLVCAESAESHHAGTTLVHLTVDRGDAAVVPLLRALDERGLVPGALTVKRPSLDDVFLTITGRSLREEVRAA</sequence>
<feature type="domain" description="ABC transporter" evidence="6">
    <location>
        <begin position="16"/>
        <end position="250"/>
    </location>
</feature>
<keyword evidence="8" id="KW-1185">Reference proteome</keyword>
<dbReference type="GO" id="GO:0005524">
    <property type="term" value="F:ATP binding"/>
    <property type="evidence" value="ECO:0007669"/>
    <property type="project" value="UniProtKB-KW"/>
</dbReference>
<dbReference type="GO" id="GO:0046677">
    <property type="term" value="P:response to antibiotic"/>
    <property type="evidence" value="ECO:0007669"/>
    <property type="project" value="UniProtKB-KW"/>
</dbReference>
<accession>A0A6G9YP39</accession>
<keyword evidence="4 7" id="KW-0067">ATP-binding</keyword>
<gene>
    <name evidence="7" type="ORF">F5544_34765</name>
</gene>
<dbReference type="Gene3D" id="3.40.50.300">
    <property type="entry name" value="P-loop containing nucleotide triphosphate hydrolases"/>
    <property type="match status" value="1"/>
</dbReference>
<dbReference type="AlphaFoldDB" id="A0A6G9YP39"/>
<dbReference type="Pfam" id="PF13732">
    <property type="entry name" value="DrrA1-3_C"/>
    <property type="match status" value="1"/>
</dbReference>
<dbReference type="PANTHER" id="PTHR42711">
    <property type="entry name" value="ABC TRANSPORTER ATP-BINDING PROTEIN"/>
    <property type="match status" value="1"/>
</dbReference>
<protein>
    <submittedName>
        <fullName evidence="7">ATP-binding cassette domain-containing protein</fullName>
    </submittedName>
</protein>
<reference evidence="7 8" key="1">
    <citation type="journal article" date="2019" name="ACS Chem. Biol.">
        <title>Identification and Mobilization of a Cryptic Antibiotic Biosynthesis Gene Locus from a Human-Pathogenic Nocardia Isolate.</title>
        <authorList>
            <person name="Herisse M."/>
            <person name="Ishida K."/>
            <person name="Porter J.L."/>
            <person name="Howden B."/>
            <person name="Hertweck C."/>
            <person name="Stinear T.P."/>
            <person name="Pidot S.J."/>
        </authorList>
    </citation>
    <scope>NUCLEOTIDE SEQUENCE [LARGE SCALE GENOMIC DNA]</scope>
    <source>
        <strain evidence="7 8">AUSMDU00012717</strain>
    </source>
</reference>
<dbReference type="Pfam" id="PF00005">
    <property type="entry name" value="ABC_tran"/>
    <property type="match status" value="1"/>
</dbReference>
<evidence type="ECO:0000313" key="8">
    <source>
        <dbReference type="Proteomes" id="UP000503540"/>
    </source>
</evidence>
<dbReference type="InterPro" id="IPR025302">
    <property type="entry name" value="DrrA1/2-like_C"/>
</dbReference>
<dbReference type="PROSITE" id="PS50893">
    <property type="entry name" value="ABC_TRANSPORTER_2"/>
    <property type="match status" value="1"/>
</dbReference>
<name>A0A6G9YP39_9NOCA</name>
<dbReference type="GO" id="GO:0016887">
    <property type="term" value="F:ATP hydrolysis activity"/>
    <property type="evidence" value="ECO:0007669"/>
    <property type="project" value="InterPro"/>
</dbReference>
<comment type="subcellular location">
    <subcellularLocation>
        <location evidence="1">Cell membrane</location>
        <topology evidence="1">Peripheral membrane protein</topology>
    </subcellularLocation>
</comment>
<dbReference type="InterPro" id="IPR003593">
    <property type="entry name" value="AAA+_ATPase"/>
</dbReference>
<evidence type="ECO:0000313" key="7">
    <source>
        <dbReference type="EMBL" id="QIS14786.1"/>
    </source>
</evidence>
<dbReference type="EMBL" id="CP046172">
    <property type="protein sequence ID" value="QIS14786.1"/>
    <property type="molecule type" value="Genomic_DNA"/>
</dbReference>
<keyword evidence="2" id="KW-0813">Transport</keyword>
<organism evidence="7 8">
    <name type="scientific">Nocardia arthritidis</name>
    <dbReference type="NCBI Taxonomy" id="228602"/>
    <lineage>
        <taxon>Bacteria</taxon>
        <taxon>Bacillati</taxon>
        <taxon>Actinomycetota</taxon>
        <taxon>Actinomycetes</taxon>
        <taxon>Mycobacteriales</taxon>
        <taxon>Nocardiaceae</taxon>
        <taxon>Nocardia</taxon>
    </lineage>
</organism>
<evidence type="ECO:0000256" key="4">
    <source>
        <dbReference type="ARBA" id="ARBA00022840"/>
    </source>
</evidence>
<dbReference type="SMART" id="SM00382">
    <property type="entry name" value="AAA"/>
    <property type="match status" value="1"/>
</dbReference>
<evidence type="ECO:0000256" key="3">
    <source>
        <dbReference type="ARBA" id="ARBA00022741"/>
    </source>
</evidence>
<evidence type="ECO:0000256" key="1">
    <source>
        <dbReference type="ARBA" id="ARBA00004202"/>
    </source>
</evidence>
<dbReference type="InterPro" id="IPR003439">
    <property type="entry name" value="ABC_transporter-like_ATP-bd"/>
</dbReference>
<dbReference type="InterPro" id="IPR050763">
    <property type="entry name" value="ABC_transporter_ATP-binding"/>
</dbReference>
<evidence type="ECO:0000259" key="6">
    <source>
        <dbReference type="PROSITE" id="PS50893"/>
    </source>
</evidence>
<keyword evidence="3" id="KW-0547">Nucleotide-binding</keyword>
<evidence type="ECO:0000256" key="2">
    <source>
        <dbReference type="ARBA" id="ARBA00022448"/>
    </source>
</evidence>
<dbReference type="PANTHER" id="PTHR42711:SF19">
    <property type="entry name" value="DOXORUBICIN RESISTANCE ATP-BINDING PROTEIN DRRA"/>
    <property type="match status" value="1"/>
</dbReference>
<dbReference type="PROSITE" id="PS00211">
    <property type="entry name" value="ABC_TRANSPORTER_1"/>
    <property type="match status" value="1"/>
</dbReference>
<dbReference type="Proteomes" id="UP000503540">
    <property type="component" value="Chromosome"/>
</dbReference>
<keyword evidence="5" id="KW-0046">Antibiotic resistance</keyword>
<dbReference type="SUPFAM" id="SSF52540">
    <property type="entry name" value="P-loop containing nucleoside triphosphate hydrolases"/>
    <property type="match status" value="1"/>
</dbReference>
<dbReference type="RefSeq" id="WP_238846812.1">
    <property type="nucleotide sequence ID" value="NZ_CP046172.1"/>
</dbReference>
<dbReference type="GO" id="GO:0005886">
    <property type="term" value="C:plasma membrane"/>
    <property type="evidence" value="ECO:0007669"/>
    <property type="project" value="UniProtKB-SubCell"/>
</dbReference>
<proteinExistence type="predicted"/>
<dbReference type="InterPro" id="IPR027417">
    <property type="entry name" value="P-loop_NTPase"/>
</dbReference>
<dbReference type="KEGG" id="nah:F5544_34765"/>
<dbReference type="InterPro" id="IPR017871">
    <property type="entry name" value="ABC_transporter-like_CS"/>
</dbReference>
<evidence type="ECO:0000256" key="5">
    <source>
        <dbReference type="ARBA" id="ARBA00023251"/>
    </source>
</evidence>